<dbReference type="PANTHER" id="PTHR33734:SF22">
    <property type="entry name" value="MEMBRANE-BOUND LYTIC MUREIN TRANSGLYCOSYLASE D"/>
    <property type="match status" value="1"/>
</dbReference>
<sequence>MTIVFKKNYIYTVRRGDTLYSIARRFGSTVEAIERANHLFEPVTDPGLIFPGDVLVVPSLSKTGKVTYVVKSGDTISHIAARFSTFIDLVSGINKLENPDLIFPDQQLIVPAFIYEIQSGDTLSAISRRFGVSLSKIQKANQDRPGFKLDLIWPEFYLLIPLPTSVNIVVWDPLPGMKVRNGQRIEGNARAFEANVLHQIRDDNGVIVSNERFTTADAGAPEYGNFTNTLPFDRTPTTNNGELWVYTRSPKDGSIQDLVRIKIYF</sequence>
<proteinExistence type="predicted"/>
<dbReference type="Pfam" id="PF10648">
    <property type="entry name" value="Gmad2"/>
    <property type="match status" value="1"/>
</dbReference>
<protein>
    <submittedName>
        <fullName evidence="2">Peptidoglycan-binding LysM</fullName>
    </submittedName>
</protein>
<accession>A0A366XWR5</accession>
<dbReference type="SUPFAM" id="SSF54106">
    <property type="entry name" value="LysM domain"/>
    <property type="match status" value="3"/>
</dbReference>
<evidence type="ECO:0000259" key="1">
    <source>
        <dbReference type="PROSITE" id="PS51782"/>
    </source>
</evidence>
<feature type="domain" description="LysM" evidence="1">
    <location>
        <begin position="113"/>
        <end position="160"/>
    </location>
</feature>
<dbReference type="AlphaFoldDB" id="A0A366XWR5"/>
<dbReference type="PROSITE" id="PS51782">
    <property type="entry name" value="LYSM"/>
    <property type="match status" value="3"/>
</dbReference>
<dbReference type="EMBL" id="QOCW01000018">
    <property type="protein sequence ID" value="RBW68584.1"/>
    <property type="molecule type" value="Genomic_DNA"/>
</dbReference>
<dbReference type="CDD" id="cd00118">
    <property type="entry name" value="LysM"/>
    <property type="match status" value="3"/>
</dbReference>
<gene>
    <name evidence="2" type="ORF">DS031_15595</name>
</gene>
<dbReference type="OrthoDB" id="308800at2"/>
<dbReference type="Gene3D" id="3.10.350.10">
    <property type="entry name" value="LysM domain"/>
    <property type="match status" value="3"/>
</dbReference>
<feature type="domain" description="LysM" evidence="1">
    <location>
        <begin position="9"/>
        <end position="57"/>
    </location>
</feature>
<keyword evidence="3" id="KW-1185">Reference proteome</keyword>
<dbReference type="Proteomes" id="UP000253314">
    <property type="component" value="Unassembled WGS sequence"/>
</dbReference>
<dbReference type="InterPro" id="IPR018911">
    <property type="entry name" value="Gmad2_Ig-like_dom"/>
</dbReference>
<dbReference type="Pfam" id="PF01476">
    <property type="entry name" value="LysM"/>
    <property type="match status" value="3"/>
</dbReference>
<evidence type="ECO:0000313" key="2">
    <source>
        <dbReference type="EMBL" id="RBW68584.1"/>
    </source>
</evidence>
<dbReference type="InterPro" id="IPR036779">
    <property type="entry name" value="LysM_dom_sf"/>
</dbReference>
<dbReference type="SMART" id="SM00257">
    <property type="entry name" value="LysM"/>
    <property type="match status" value="3"/>
</dbReference>
<evidence type="ECO:0000313" key="3">
    <source>
        <dbReference type="Proteomes" id="UP000253314"/>
    </source>
</evidence>
<organism evidence="2 3">
    <name type="scientific">Bacillus taeanensis</name>
    <dbReference type="NCBI Taxonomy" id="273032"/>
    <lineage>
        <taxon>Bacteria</taxon>
        <taxon>Bacillati</taxon>
        <taxon>Bacillota</taxon>
        <taxon>Bacilli</taxon>
        <taxon>Bacillales</taxon>
        <taxon>Bacillaceae</taxon>
        <taxon>Bacillus</taxon>
    </lineage>
</organism>
<name>A0A366XWR5_9BACI</name>
<dbReference type="PANTHER" id="PTHR33734">
    <property type="entry name" value="LYSM DOMAIN-CONTAINING GPI-ANCHORED PROTEIN 2"/>
    <property type="match status" value="1"/>
</dbReference>
<dbReference type="RefSeq" id="WP_113807004.1">
    <property type="nucleotide sequence ID" value="NZ_QOCW01000018.1"/>
</dbReference>
<reference evidence="2 3" key="1">
    <citation type="submission" date="2018-07" db="EMBL/GenBank/DDBJ databases">
        <title>Lottiidibacillus patelloidae gen. nov., sp. nov., isolated from the intestinal tract of a marine limpet and the reclassification of B. taeanensis BH030017T, B. algicola KMM 3737T and B. hwajinpoensis SW-72T as genus Lottiidibacillus.</title>
        <authorList>
            <person name="Liu R."/>
            <person name="Huang Z."/>
        </authorList>
    </citation>
    <scope>NUCLEOTIDE SEQUENCE [LARGE SCALE GENOMIC DNA]</scope>
    <source>
        <strain evidence="2 3">BH030017</strain>
    </source>
</reference>
<feature type="domain" description="LysM" evidence="1">
    <location>
        <begin position="66"/>
        <end position="110"/>
    </location>
</feature>
<comment type="caution">
    <text evidence="2">The sequence shown here is derived from an EMBL/GenBank/DDBJ whole genome shotgun (WGS) entry which is preliminary data.</text>
</comment>
<dbReference type="InterPro" id="IPR018392">
    <property type="entry name" value="LysM"/>
</dbReference>